<evidence type="ECO:0000313" key="3">
    <source>
        <dbReference type="Proteomes" id="UP001589890"/>
    </source>
</evidence>
<keyword evidence="1" id="KW-0472">Membrane</keyword>
<feature type="transmembrane region" description="Helical" evidence="1">
    <location>
        <begin position="6"/>
        <end position="26"/>
    </location>
</feature>
<evidence type="ECO:0000256" key="1">
    <source>
        <dbReference type="SAM" id="Phobius"/>
    </source>
</evidence>
<keyword evidence="1" id="KW-0812">Transmembrane</keyword>
<evidence type="ECO:0000313" key="2">
    <source>
        <dbReference type="EMBL" id="MFC0623174.1"/>
    </source>
</evidence>
<reference evidence="2 3" key="1">
    <citation type="submission" date="2024-09" db="EMBL/GenBank/DDBJ databases">
        <authorList>
            <person name="Sun Q."/>
            <person name="Mori K."/>
        </authorList>
    </citation>
    <scope>NUCLEOTIDE SEQUENCE [LARGE SCALE GENOMIC DNA]</scope>
    <source>
        <strain evidence="2 3">CGMCC 1.15906</strain>
    </source>
</reference>
<feature type="transmembrane region" description="Helical" evidence="1">
    <location>
        <begin position="98"/>
        <end position="120"/>
    </location>
</feature>
<dbReference type="Proteomes" id="UP001589890">
    <property type="component" value="Unassembled WGS sequence"/>
</dbReference>
<feature type="transmembrane region" description="Helical" evidence="1">
    <location>
        <begin position="158"/>
        <end position="176"/>
    </location>
</feature>
<keyword evidence="3" id="KW-1185">Reference proteome</keyword>
<comment type="caution">
    <text evidence="2">The sequence shown here is derived from an EMBL/GenBank/DDBJ whole genome shotgun (WGS) entry which is preliminary data.</text>
</comment>
<organism evidence="2 3">
    <name type="scientific">Kribbella deserti</name>
    <dbReference type="NCBI Taxonomy" id="1926257"/>
    <lineage>
        <taxon>Bacteria</taxon>
        <taxon>Bacillati</taxon>
        <taxon>Actinomycetota</taxon>
        <taxon>Actinomycetes</taxon>
        <taxon>Propionibacteriales</taxon>
        <taxon>Kribbellaceae</taxon>
        <taxon>Kribbella</taxon>
    </lineage>
</organism>
<proteinExistence type="predicted"/>
<protein>
    <submittedName>
        <fullName evidence="2">Uncharacterized protein</fullName>
    </submittedName>
</protein>
<sequence>MIVRLNGAVSWIATVIAGARGIGWLFDDWMARVLGKCELVSVLLMEGIVCAEQDSGQSELRSSGRLKAFALSAISCASSVVLLVVANAGRINWGGSMIATEAFLVAFVGLSGSLLVAAVRNRSTGIDSMLRLAQALLIATVLALGLSIVGLLEFQLSHATFLLLLLVASLSLATHCSSLRAAKPPPTVQ</sequence>
<gene>
    <name evidence="2" type="ORF">ACFFGN_03820</name>
</gene>
<name>A0ABV6QEV9_9ACTN</name>
<dbReference type="EMBL" id="JBHLTC010000002">
    <property type="protein sequence ID" value="MFC0623174.1"/>
    <property type="molecule type" value="Genomic_DNA"/>
</dbReference>
<feature type="transmembrane region" description="Helical" evidence="1">
    <location>
        <begin position="132"/>
        <end position="152"/>
    </location>
</feature>
<feature type="transmembrane region" description="Helical" evidence="1">
    <location>
        <begin position="68"/>
        <end position="86"/>
    </location>
</feature>
<keyword evidence="1" id="KW-1133">Transmembrane helix</keyword>
<dbReference type="RefSeq" id="WP_380043864.1">
    <property type="nucleotide sequence ID" value="NZ_JBHLTC010000002.1"/>
</dbReference>
<accession>A0ABV6QEV9</accession>